<dbReference type="SUPFAM" id="SSF50249">
    <property type="entry name" value="Nucleic acid-binding proteins"/>
    <property type="match status" value="1"/>
</dbReference>
<dbReference type="CDD" id="cd03368">
    <property type="entry name" value="Ribosomal_S12"/>
    <property type="match status" value="1"/>
</dbReference>
<keyword evidence="3" id="KW-0809">Transit peptide</keyword>
<dbReference type="PANTHER" id="PTHR11652">
    <property type="entry name" value="30S RIBOSOMAL PROTEIN S12 FAMILY MEMBER"/>
    <property type="match status" value="1"/>
</dbReference>
<dbReference type="PRINTS" id="PR01034">
    <property type="entry name" value="RIBOSOMALS12"/>
</dbReference>
<protein>
    <recommendedName>
        <fullName evidence="7">Small ribosomal subunit protein uS12m</fullName>
    </recommendedName>
</protein>
<dbReference type="GO" id="GO:0015935">
    <property type="term" value="C:small ribosomal subunit"/>
    <property type="evidence" value="ECO:0007669"/>
    <property type="project" value="InterPro"/>
</dbReference>
<dbReference type="InterPro" id="IPR005679">
    <property type="entry name" value="Ribosomal_uS12_bac"/>
</dbReference>
<dbReference type="GO" id="GO:0003735">
    <property type="term" value="F:structural constituent of ribosome"/>
    <property type="evidence" value="ECO:0007669"/>
    <property type="project" value="InterPro"/>
</dbReference>
<keyword evidence="4" id="KW-0689">Ribosomal protein</keyword>
<evidence type="ECO:0000256" key="5">
    <source>
        <dbReference type="ARBA" id="ARBA00023128"/>
    </source>
</evidence>
<evidence type="ECO:0000256" key="6">
    <source>
        <dbReference type="ARBA" id="ARBA00023274"/>
    </source>
</evidence>
<keyword evidence="6" id="KW-0687">Ribonucleoprotein</keyword>
<reference evidence="8 9" key="1">
    <citation type="submission" date="2016-04" db="EMBL/GenBank/DDBJ databases">
        <title>The genome of Intoshia linei affirms orthonectids as highly simplified spiralians.</title>
        <authorList>
            <person name="Mikhailov K.V."/>
            <person name="Slusarev G.S."/>
            <person name="Nikitin M.A."/>
            <person name="Logacheva M.D."/>
            <person name="Penin A."/>
            <person name="Aleoshin V."/>
            <person name="Panchin Y.V."/>
        </authorList>
    </citation>
    <scope>NUCLEOTIDE SEQUENCE [LARGE SCALE GENOMIC DNA]</scope>
    <source>
        <strain evidence="8">Intl2013</strain>
        <tissue evidence="8">Whole animal</tissue>
    </source>
</reference>
<evidence type="ECO:0000313" key="9">
    <source>
        <dbReference type="Proteomes" id="UP000078046"/>
    </source>
</evidence>
<evidence type="ECO:0000256" key="1">
    <source>
        <dbReference type="ARBA" id="ARBA00004173"/>
    </source>
</evidence>
<gene>
    <name evidence="8" type="ORF">A3Q56_03335</name>
</gene>
<evidence type="ECO:0000256" key="3">
    <source>
        <dbReference type="ARBA" id="ARBA00022946"/>
    </source>
</evidence>
<comment type="similarity">
    <text evidence="2">Belongs to the universal ribosomal protein uS12 family.</text>
</comment>
<dbReference type="InterPro" id="IPR006032">
    <property type="entry name" value="Ribosomal_uS12"/>
</dbReference>
<comment type="caution">
    <text evidence="8">The sequence shown here is derived from an EMBL/GenBank/DDBJ whole genome shotgun (WGS) entry which is preliminary data.</text>
</comment>
<evidence type="ECO:0000256" key="4">
    <source>
        <dbReference type="ARBA" id="ARBA00022980"/>
    </source>
</evidence>
<name>A0A177B3Q4_9BILA</name>
<dbReference type="FunFam" id="2.40.50.140:FF:000115">
    <property type="entry name" value="28S ribosomal protein S12, mitochondrial"/>
    <property type="match status" value="1"/>
</dbReference>
<dbReference type="Gene3D" id="2.40.50.140">
    <property type="entry name" value="Nucleic acid-binding proteins"/>
    <property type="match status" value="1"/>
</dbReference>
<dbReference type="Pfam" id="PF00164">
    <property type="entry name" value="Ribosom_S12_S23"/>
    <property type="match status" value="1"/>
</dbReference>
<evidence type="ECO:0000313" key="8">
    <source>
        <dbReference type="EMBL" id="OAF68909.1"/>
    </source>
</evidence>
<dbReference type="EMBL" id="LWCA01000368">
    <property type="protein sequence ID" value="OAF68909.1"/>
    <property type="molecule type" value="Genomic_DNA"/>
</dbReference>
<dbReference type="AlphaFoldDB" id="A0A177B3Q4"/>
<evidence type="ECO:0000256" key="2">
    <source>
        <dbReference type="ARBA" id="ARBA00005657"/>
    </source>
</evidence>
<dbReference type="OrthoDB" id="361013at2759"/>
<feature type="non-terminal residue" evidence="8">
    <location>
        <position position="1"/>
    </location>
</feature>
<evidence type="ECO:0000256" key="7">
    <source>
        <dbReference type="ARBA" id="ARBA00035248"/>
    </source>
</evidence>
<keyword evidence="9" id="KW-1185">Reference proteome</keyword>
<proteinExistence type="inferred from homology"/>
<sequence length="129" mass="14590">SLHGKEVVACAPFLDDKETKRLTTLFRRGKQIEIKRVNRLMNQQSQIKGVVIRNIIKKPIKPNSANRKCVKVRLSSGKETIAYVPGEGHNLQEHSTVLIEGGRLNDVPTVKLKCIRGKYDLAHVKKRVL</sequence>
<organism evidence="8 9">
    <name type="scientific">Intoshia linei</name>
    <dbReference type="NCBI Taxonomy" id="1819745"/>
    <lineage>
        <taxon>Eukaryota</taxon>
        <taxon>Metazoa</taxon>
        <taxon>Spiralia</taxon>
        <taxon>Lophotrochozoa</taxon>
        <taxon>Mesozoa</taxon>
        <taxon>Orthonectida</taxon>
        <taxon>Rhopaluridae</taxon>
        <taxon>Intoshia</taxon>
    </lineage>
</organism>
<keyword evidence="5" id="KW-0496">Mitochondrion</keyword>
<accession>A0A177B3Q4</accession>
<dbReference type="Proteomes" id="UP000078046">
    <property type="component" value="Unassembled WGS sequence"/>
</dbReference>
<dbReference type="GO" id="GO:0006412">
    <property type="term" value="P:translation"/>
    <property type="evidence" value="ECO:0007669"/>
    <property type="project" value="InterPro"/>
</dbReference>
<dbReference type="InterPro" id="IPR012340">
    <property type="entry name" value="NA-bd_OB-fold"/>
</dbReference>
<dbReference type="GO" id="GO:0005739">
    <property type="term" value="C:mitochondrion"/>
    <property type="evidence" value="ECO:0007669"/>
    <property type="project" value="UniProtKB-SubCell"/>
</dbReference>
<comment type="subcellular location">
    <subcellularLocation>
        <location evidence="1">Mitochondrion</location>
    </subcellularLocation>
</comment>